<comment type="subcellular location">
    <subcellularLocation>
        <location evidence="1">Nucleus</location>
        <location evidence="1">Nucleolus</location>
    </subcellularLocation>
</comment>
<evidence type="ECO:0000313" key="6">
    <source>
        <dbReference type="EMBL" id="VIO62592.1"/>
    </source>
</evidence>
<feature type="non-terminal residue" evidence="6">
    <location>
        <position position="1"/>
    </location>
</feature>
<dbReference type="EMBL" id="CAAKMV010000163">
    <property type="protein sequence ID" value="VIO62592.1"/>
    <property type="molecule type" value="Genomic_DNA"/>
</dbReference>
<dbReference type="InterPro" id="IPR039883">
    <property type="entry name" value="Fcf2/DNTTIP2"/>
</dbReference>
<dbReference type="Pfam" id="PF08698">
    <property type="entry name" value="Fcf2"/>
    <property type="match status" value="1"/>
</dbReference>
<dbReference type="AlphaFoldDB" id="A0A4E9EHR9"/>
<sequence>NSCLHNNFFCQSRNYFFRASLSSTSLSSSLLSGRQQTMTDILDDQVDELLRKAEQRLKDGSASAITATTTSTAVVPVAAGDAVTDVAQQKSSNSSSKKDGLTVRAPPQPLSGLKVKEKSTAGADWFDLPKTNMTPEFKREWQVLRMRGILDPKHQKKALRASAPEYSQVGEIIEGPTEFFSARLTRKERKQNLLDEVTRGIDTHKFTDKYAGIQKQKSSGKKAFYKNVVATRRKRN</sequence>
<evidence type="ECO:0000256" key="2">
    <source>
        <dbReference type="ARBA" id="ARBA00023242"/>
    </source>
</evidence>
<feature type="domain" description="Fcf2 pre-rRNA processing C-terminal" evidence="4">
    <location>
        <begin position="118"/>
        <end position="209"/>
    </location>
</feature>
<name>A0A4E9EHR9_GIBZA</name>
<evidence type="ECO:0000313" key="5">
    <source>
        <dbReference type="EMBL" id="CAG1988469.1"/>
    </source>
</evidence>
<accession>A0A4E9EHR9</accession>
<feature type="region of interest" description="Disordered" evidence="3">
    <location>
        <begin position="84"/>
        <end position="116"/>
    </location>
</feature>
<dbReference type="PANTHER" id="PTHR21686">
    <property type="entry name" value="DEOXYNUCLEOTIDYLTRANSFERASE TERMINAL-INTERACTING PROTEIN 2"/>
    <property type="match status" value="1"/>
</dbReference>
<dbReference type="Proteomes" id="UP000746612">
    <property type="component" value="Unassembled WGS sequence"/>
</dbReference>
<dbReference type="GO" id="GO:0003723">
    <property type="term" value="F:RNA binding"/>
    <property type="evidence" value="ECO:0007669"/>
    <property type="project" value="TreeGrafter"/>
</dbReference>
<evidence type="ECO:0000259" key="4">
    <source>
        <dbReference type="Pfam" id="PF08698"/>
    </source>
</evidence>
<dbReference type="InterPro" id="IPR014810">
    <property type="entry name" value="Fcf2_C"/>
</dbReference>
<reference evidence="6" key="1">
    <citation type="submission" date="2019-04" db="EMBL/GenBank/DDBJ databases">
        <authorList>
            <person name="Melise S."/>
            <person name="Noan J."/>
            <person name="Okalmin O."/>
        </authorList>
    </citation>
    <scope>NUCLEOTIDE SEQUENCE</scope>
    <source>
        <strain evidence="6">FN9</strain>
    </source>
</reference>
<gene>
    <name evidence="6" type="ORF">FUG_LOCUS477531</name>
    <name evidence="5" type="ORF">MDCFG202_LOCUS306867</name>
</gene>
<dbReference type="PANTHER" id="PTHR21686:SF12">
    <property type="entry name" value="DEOXYNUCLEOTIDYLTRANSFERASE TERMINAL-INTERACTING PROTEIN 2"/>
    <property type="match status" value="1"/>
</dbReference>
<dbReference type="GO" id="GO:0006396">
    <property type="term" value="P:RNA processing"/>
    <property type="evidence" value="ECO:0007669"/>
    <property type="project" value="TreeGrafter"/>
</dbReference>
<reference evidence="5" key="2">
    <citation type="submission" date="2021-03" db="EMBL/GenBank/DDBJ databases">
        <authorList>
            <person name="Alouane T."/>
            <person name="Langin T."/>
            <person name="Bonhomme L."/>
        </authorList>
    </citation>
    <scope>NUCLEOTIDE SEQUENCE</scope>
    <source>
        <strain evidence="5">MDC_Fg202</strain>
    </source>
</reference>
<keyword evidence="2" id="KW-0539">Nucleus</keyword>
<evidence type="ECO:0000256" key="3">
    <source>
        <dbReference type="SAM" id="MobiDB-lite"/>
    </source>
</evidence>
<evidence type="ECO:0000256" key="1">
    <source>
        <dbReference type="ARBA" id="ARBA00004604"/>
    </source>
</evidence>
<proteinExistence type="predicted"/>
<dbReference type="EMBL" id="CAJPIJ010000146">
    <property type="protein sequence ID" value="CAG1988469.1"/>
    <property type="molecule type" value="Genomic_DNA"/>
</dbReference>
<protein>
    <recommendedName>
        <fullName evidence="4">Fcf2 pre-rRNA processing C-terminal domain-containing protein</fullName>
    </recommendedName>
</protein>
<dbReference type="GO" id="GO:0005730">
    <property type="term" value="C:nucleolus"/>
    <property type="evidence" value="ECO:0007669"/>
    <property type="project" value="UniProtKB-SubCell"/>
</dbReference>
<organism evidence="6">
    <name type="scientific">Gibberella zeae</name>
    <name type="common">Wheat head blight fungus</name>
    <name type="synonym">Fusarium graminearum</name>
    <dbReference type="NCBI Taxonomy" id="5518"/>
    <lineage>
        <taxon>Eukaryota</taxon>
        <taxon>Fungi</taxon>
        <taxon>Dikarya</taxon>
        <taxon>Ascomycota</taxon>
        <taxon>Pezizomycotina</taxon>
        <taxon>Sordariomycetes</taxon>
        <taxon>Hypocreomycetidae</taxon>
        <taxon>Hypocreales</taxon>
        <taxon>Nectriaceae</taxon>
        <taxon>Fusarium</taxon>
    </lineage>
</organism>